<evidence type="ECO:0000256" key="5">
    <source>
        <dbReference type="ARBA" id="ARBA00022664"/>
    </source>
</evidence>
<gene>
    <name evidence="18" type="primary">LOC114332392</name>
</gene>
<dbReference type="GO" id="GO:0003723">
    <property type="term" value="F:RNA binding"/>
    <property type="evidence" value="ECO:0007669"/>
    <property type="project" value="UniProtKB-UniRule"/>
</dbReference>
<dbReference type="InterPro" id="IPR012677">
    <property type="entry name" value="Nucleotide-bd_a/b_plait_sf"/>
</dbReference>
<dbReference type="PANTHER" id="PTHR48033:SF9">
    <property type="entry name" value="TAR DNA-BINDING PROTEIN 43"/>
    <property type="match status" value="1"/>
</dbReference>
<evidence type="ECO:0000256" key="2">
    <source>
        <dbReference type="ARBA" id="ARBA00004173"/>
    </source>
</evidence>
<protein>
    <recommendedName>
        <fullName evidence="3">TAR DNA-binding protein 43</fullName>
    </recommendedName>
</protein>
<feature type="transmembrane region" description="Helical" evidence="16">
    <location>
        <begin position="478"/>
        <end position="498"/>
    </location>
</feature>
<dbReference type="GO" id="GO:0005654">
    <property type="term" value="C:nucleoplasm"/>
    <property type="evidence" value="ECO:0007669"/>
    <property type="project" value="TreeGrafter"/>
</dbReference>
<dbReference type="CDD" id="cd12322">
    <property type="entry name" value="RRM2_TDP43"/>
    <property type="match status" value="1"/>
</dbReference>
<feature type="compositionally biased region" description="Polar residues" evidence="15">
    <location>
        <begin position="277"/>
        <end position="292"/>
    </location>
</feature>
<dbReference type="SUPFAM" id="SSF54928">
    <property type="entry name" value="RNA-binding domain, RBD"/>
    <property type="match status" value="2"/>
</dbReference>
<dbReference type="FunFam" id="3.30.70.330:FF:000098">
    <property type="entry name" value="TAR DNA-binding protein 43"/>
    <property type="match status" value="1"/>
</dbReference>
<dbReference type="CDD" id="cd19609">
    <property type="entry name" value="NTD_TDP-43"/>
    <property type="match status" value="1"/>
</dbReference>
<reference evidence="18" key="1">
    <citation type="submission" date="2025-08" db="UniProtKB">
        <authorList>
            <consortium name="RefSeq"/>
        </authorList>
    </citation>
    <scope>IDENTIFICATION</scope>
    <source>
        <tissue evidence="18">Whole insect</tissue>
    </source>
</reference>
<feature type="region of interest" description="Disordered" evidence="15">
    <location>
        <begin position="378"/>
        <end position="401"/>
    </location>
</feature>
<proteinExistence type="predicted"/>
<feature type="transmembrane region" description="Helical" evidence="16">
    <location>
        <begin position="504"/>
        <end position="523"/>
    </location>
</feature>
<dbReference type="InParanoid" id="A0A6P7FNQ6"/>
<dbReference type="AlphaFoldDB" id="A0A6P7FNQ6"/>
<dbReference type="RefSeq" id="XP_028137984.1">
    <property type="nucleotide sequence ID" value="XM_028282183.1"/>
</dbReference>
<evidence type="ECO:0000256" key="12">
    <source>
        <dbReference type="ARBA" id="ARBA00023187"/>
    </source>
</evidence>
<dbReference type="GO" id="GO:0010468">
    <property type="term" value="P:regulation of gene expression"/>
    <property type="evidence" value="ECO:0007669"/>
    <property type="project" value="TreeGrafter"/>
</dbReference>
<dbReference type="InterPro" id="IPR041105">
    <property type="entry name" value="TDP-43_N"/>
</dbReference>
<dbReference type="GO" id="GO:0008380">
    <property type="term" value="P:RNA splicing"/>
    <property type="evidence" value="ECO:0007669"/>
    <property type="project" value="UniProtKB-KW"/>
</dbReference>
<keyword evidence="16" id="KW-0472">Membrane</keyword>
<evidence type="ECO:0000256" key="13">
    <source>
        <dbReference type="ARBA" id="ARBA00023242"/>
    </source>
</evidence>
<keyword evidence="11" id="KW-0804">Transcription</keyword>
<evidence type="ECO:0000256" key="10">
    <source>
        <dbReference type="ARBA" id="ARBA00023128"/>
    </source>
</evidence>
<keyword evidence="16" id="KW-1133">Transmembrane helix</keyword>
<keyword evidence="5" id="KW-0507">mRNA processing</keyword>
<feature type="domain" description="RRM" evidence="17">
    <location>
        <begin position="109"/>
        <end position="186"/>
    </location>
</feature>
<dbReference type="CDD" id="cd12321">
    <property type="entry name" value="RRM1_TDP43"/>
    <property type="match status" value="1"/>
</dbReference>
<organism evidence="18">
    <name type="scientific">Diabrotica virgifera virgifera</name>
    <name type="common">western corn rootworm</name>
    <dbReference type="NCBI Taxonomy" id="50390"/>
    <lineage>
        <taxon>Eukaryota</taxon>
        <taxon>Metazoa</taxon>
        <taxon>Ecdysozoa</taxon>
        <taxon>Arthropoda</taxon>
        <taxon>Hexapoda</taxon>
        <taxon>Insecta</taxon>
        <taxon>Pterygota</taxon>
        <taxon>Neoptera</taxon>
        <taxon>Endopterygota</taxon>
        <taxon>Coleoptera</taxon>
        <taxon>Polyphaga</taxon>
        <taxon>Cucujiformia</taxon>
        <taxon>Chrysomeloidea</taxon>
        <taxon>Chrysomelidae</taxon>
        <taxon>Galerucinae</taxon>
        <taxon>Diabroticina</taxon>
        <taxon>Diabroticites</taxon>
        <taxon>Diabrotica</taxon>
    </lineage>
</organism>
<accession>A0A6P7FNQ6</accession>
<evidence type="ECO:0000256" key="8">
    <source>
        <dbReference type="ARBA" id="ARBA00023015"/>
    </source>
</evidence>
<feature type="compositionally biased region" description="Basic and acidic residues" evidence="15">
    <location>
        <begin position="293"/>
        <end position="304"/>
    </location>
</feature>
<dbReference type="OrthoDB" id="2020831at2759"/>
<keyword evidence="4" id="KW-0678">Repressor</keyword>
<evidence type="ECO:0000256" key="11">
    <source>
        <dbReference type="ARBA" id="ARBA00023163"/>
    </source>
</evidence>
<dbReference type="GO" id="GO:0006397">
    <property type="term" value="P:mRNA processing"/>
    <property type="evidence" value="ECO:0007669"/>
    <property type="project" value="UniProtKB-KW"/>
</dbReference>
<evidence type="ECO:0000256" key="15">
    <source>
        <dbReference type="SAM" id="MobiDB-lite"/>
    </source>
</evidence>
<keyword evidence="9" id="KW-0238">DNA-binding</keyword>
<evidence type="ECO:0000256" key="4">
    <source>
        <dbReference type="ARBA" id="ARBA00022491"/>
    </source>
</evidence>
<name>A0A6P7FNQ6_DIAVI</name>
<evidence type="ECO:0000256" key="7">
    <source>
        <dbReference type="ARBA" id="ARBA00022884"/>
    </source>
</evidence>
<feature type="domain" description="RRM" evidence="17">
    <location>
        <begin position="193"/>
        <end position="264"/>
    </location>
</feature>
<evidence type="ECO:0000256" key="9">
    <source>
        <dbReference type="ARBA" id="ARBA00023125"/>
    </source>
</evidence>
<dbReference type="InterPro" id="IPR000504">
    <property type="entry name" value="RRM_dom"/>
</dbReference>
<evidence type="ECO:0000256" key="3">
    <source>
        <dbReference type="ARBA" id="ARBA00018889"/>
    </source>
</evidence>
<dbReference type="FunFam" id="3.30.70.330:FF:000107">
    <property type="entry name" value="TAR DNA-binding protein 43"/>
    <property type="match status" value="1"/>
</dbReference>
<keyword evidence="6" id="KW-0677">Repeat</keyword>
<evidence type="ECO:0000256" key="6">
    <source>
        <dbReference type="ARBA" id="ARBA00022737"/>
    </source>
</evidence>
<dbReference type="PANTHER" id="PTHR48033">
    <property type="entry name" value="RNA-BINDING (RRM/RBD/RNP MOTIFS) FAMILY PROTEIN"/>
    <property type="match status" value="1"/>
</dbReference>
<comment type="subcellular location">
    <subcellularLocation>
        <location evidence="2">Mitochondrion</location>
    </subcellularLocation>
    <subcellularLocation>
        <location evidence="1">Nucleus</location>
    </subcellularLocation>
</comment>
<keyword evidence="10" id="KW-0496">Mitochondrion</keyword>
<dbReference type="Pfam" id="PF18694">
    <property type="entry name" value="TDP-43_N"/>
    <property type="match status" value="1"/>
</dbReference>
<dbReference type="SMART" id="SM00360">
    <property type="entry name" value="RRM"/>
    <property type="match status" value="2"/>
</dbReference>
<dbReference type="InterPro" id="IPR035979">
    <property type="entry name" value="RBD_domain_sf"/>
</dbReference>
<keyword evidence="8" id="KW-0805">Transcription regulation</keyword>
<evidence type="ECO:0000313" key="18">
    <source>
        <dbReference type="RefSeq" id="XP_028137984.1"/>
    </source>
</evidence>
<dbReference type="Pfam" id="PF00076">
    <property type="entry name" value="RRM_1"/>
    <property type="match status" value="2"/>
</dbReference>
<evidence type="ECO:0000259" key="17">
    <source>
        <dbReference type="PROSITE" id="PS50102"/>
    </source>
</evidence>
<sequence length="524" mass="58208">MAIDYVLVVDEESEYPIELPTEENGNLLLSTVTAQFPGASGLKYKVSVQSRTFRGVRLSDGVLHPPADEGWDNIVFCCVYPKENKRKHDDALEAPASKVKRLESKLNCTDLIVLGLPYKSTEKELKRYFEKYGELLVVQLKTDKEGRSKGYGFIRFAKYECQIKVLSQRHMIEGRWCDVKIPNSKEGSVPLPRRVYVGRLTEDITAEDVRQYFEKFGQVTDVYMPKDFRAFCFVTFLDPEIAQALCGEDHIIKGSSVYVSDAAPKNNSRKPNDTGEDNNNFGPSFKGNNFSNENDRFNGNDRDQNNFNNQGGNRGGPTDIKNFGPLMNPAFFAAALSQAASWGLMRNFAGGSNIASGRSNMMSSGGNMGGGGGNMGGGGRNMDSGGRNMGGGGRNMDNGNQEVKVQTNGINIHYNRPSDFNMMLNQPGRSNMMSSGGNMGGGGRNMDSGGRNMGGGGRNMDNGNQEVKETNGINIRKIFNQLSYIVVTLFHLCYFSYILSSSELYTIICFLSFYYRFFVYFMYF</sequence>
<keyword evidence="13" id="KW-0539">Nucleus</keyword>
<dbReference type="PROSITE" id="PS50102">
    <property type="entry name" value="RRM"/>
    <property type="match status" value="2"/>
</dbReference>
<evidence type="ECO:0000256" key="1">
    <source>
        <dbReference type="ARBA" id="ARBA00004123"/>
    </source>
</evidence>
<keyword evidence="7 14" id="KW-0694">RNA-binding</keyword>
<evidence type="ECO:0000256" key="14">
    <source>
        <dbReference type="PROSITE-ProRule" id="PRU00176"/>
    </source>
</evidence>
<dbReference type="GO" id="GO:0000785">
    <property type="term" value="C:chromatin"/>
    <property type="evidence" value="ECO:0007669"/>
    <property type="project" value="TreeGrafter"/>
</dbReference>
<dbReference type="GO" id="GO:0005739">
    <property type="term" value="C:mitochondrion"/>
    <property type="evidence" value="ECO:0007669"/>
    <property type="project" value="UniProtKB-SubCell"/>
</dbReference>
<dbReference type="GO" id="GO:0003690">
    <property type="term" value="F:double-stranded DNA binding"/>
    <property type="evidence" value="ECO:0007669"/>
    <property type="project" value="UniProtKB-ARBA"/>
</dbReference>
<keyword evidence="12" id="KW-0508">mRNA splicing</keyword>
<feature type="region of interest" description="Disordered" evidence="15">
    <location>
        <begin position="262"/>
        <end position="321"/>
    </location>
</feature>
<keyword evidence="16" id="KW-0812">Transmembrane</keyword>
<dbReference type="Gene3D" id="3.30.70.330">
    <property type="match status" value="2"/>
</dbReference>
<evidence type="ECO:0000256" key="16">
    <source>
        <dbReference type="SAM" id="Phobius"/>
    </source>
</evidence>